<organism evidence="1 2">
    <name type="scientific">Ooceraea biroi</name>
    <name type="common">Clonal raider ant</name>
    <name type="synonym">Cerapachys biroi</name>
    <dbReference type="NCBI Taxonomy" id="2015173"/>
    <lineage>
        <taxon>Eukaryota</taxon>
        <taxon>Metazoa</taxon>
        <taxon>Ecdysozoa</taxon>
        <taxon>Arthropoda</taxon>
        <taxon>Hexapoda</taxon>
        <taxon>Insecta</taxon>
        <taxon>Pterygota</taxon>
        <taxon>Neoptera</taxon>
        <taxon>Endopterygota</taxon>
        <taxon>Hymenoptera</taxon>
        <taxon>Apocrita</taxon>
        <taxon>Aculeata</taxon>
        <taxon>Formicoidea</taxon>
        <taxon>Formicidae</taxon>
        <taxon>Dorylinae</taxon>
        <taxon>Ooceraea</taxon>
    </lineage>
</organism>
<dbReference type="Proteomes" id="UP000053097">
    <property type="component" value="Unassembled WGS sequence"/>
</dbReference>
<reference evidence="1 2" key="1">
    <citation type="journal article" date="2014" name="Curr. Biol.">
        <title>The genome of the clonal raider ant Cerapachys biroi.</title>
        <authorList>
            <person name="Oxley P.R."/>
            <person name="Ji L."/>
            <person name="Fetter-Pruneda I."/>
            <person name="McKenzie S.K."/>
            <person name="Li C."/>
            <person name="Hu H."/>
            <person name="Zhang G."/>
            <person name="Kronauer D.J."/>
        </authorList>
    </citation>
    <scope>NUCLEOTIDE SEQUENCE [LARGE SCALE GENOMIC DNA]</scope>
</reference>
<accession>A0A026WAD9</accession>
<dbReference type="STRING" id="2015173.A0A026WAD9"/>
<keyword evidence="2" id="KW-1185">Reference proteome</keyword>
<dbReference type="Gene3D" id="3.30.420.10">
    <property type="entry name" value="Ribonuclease H-like superfamily/Ribonuclease H"/>
    <property type="match status" value="1"/>
</dbReference>
<evidence type="ECO:0000313" key="1">
    <source>
        <dbReference type="EMBL" id="EZA52948.1"/>
    </source>
</evidence>
<dbReference type="GO" id="GO:0003676">
    <property type="term" value="F:nucleic acid binding"/>
    <property type="evidence" value="ECO:0007669"/>
    <property type="project" value="InterPro"/>
</dbReference>
<evidence type="ECO:0008006" key="3">
    <source>
        <dbReference type="Google" id="ProtNLM"/>
    </source>
</evidence>
<gene>
    <name evidence="1" type="ORF">X777_07644</name>
</gene>
<protein>
    <recommendedName>
        <fullName evidence="3">Tc1-like transposase DDE domain-containing protein</fullName>
    </recommendedName>
</protein>
<proteinExistence type="predicted"/>
<dbReference type="OMA" id="VWSICER"/>
<dbReference type="EMBL" id="KK107303">
    <property type="protein sequence ID" value="EZA52948.1"/>
    <property type="molecule type" value="Genomic_DNA"/>
</dbReference>
<dbReference type="PANTHER" id="PTHR47326:SF1">
    <property type="entry name" value="HTH PSQ-TYPE DOMAIN-CONTAINING PROTEIN"/>
    <property type="match status" value="1"/>
</dbReference>
<dbReference type="AlphaFoldDB" id="A0A026WAD9"/>
<dbReference type="InterPro" id="IPR036397">
    <property type="entry name" value="RNaseH_sf"/>
</dbReference>
<dbReference type="PANTHER" id="PTHR47326">
    <property type="entry name" value="TRANSPOSABLE ELEMENT TC3 TRANSPOSASE-LIKE PROTEIN"/>
    <property type="match status" value="1"/>
</dbReference>
<evidence type="ECO:0000313" key="2">
    <source>
        <dbReference type="Proteomes" id="UP000053097"/>
    </source>
</evidence>
<sequence length="114" mass="13160">MKQVANGRHFIFQQDGAPAHNAKKVQEFLSVNVPEFWSKKIWPPSSPDANSLDYYVWSICEREVNKQPHSNKEAVKAKIENIMMSMDKEKLIKACSRFRSRIESIIAANGDFFE</sequence>
<dbReference type="OrthoDB" id="7540217at2759"/>
<name>A0A026WAD9_OOCBI</name>